<dbReference type="Pfam" id="PF00561">
    <property type="entry name" value="Abhydrolase_1"/>
    <property type="match status" value="1"/>
</dbReference>
<dbReference type="Gene3D" id="3.40.50.1820">
    <property type="entry name" value="alpha/beta hydrolase"/>
    <property type="match status" value="1"/>
</dbReference>
<dbReference type="SUPFAM" id="SSF53474">
    <property type="entry name" value="alpha/beta-Hydrolases"/>
    <property type="match status" value="1"/>
</dbReference>
<dbReference type="InterPro" id="IPR000873">
    <property type="entry name" value="AMP-dep_synth/lig_dom"/>
</dbReference>
<name>A0ABX0H401_9ACTN</name>
<dbReference type="Pfam" id="PF00501">
    <property type="entry name" value="AMP-binding"/>
    <property type="match status" value="1"/>
</dbReference>
<feature type="domain" description="AMP-dependent synthetase/ligase" evidence="3">
    <location>
        <begin position="224"/>
        <end position="588"/>
    </location>
</feature>
<dbReference type="InterPro" id="IPR020845">
    <property type="entry name" value="AMP-binding_CS"/>
</dbReference>
<accession>A0ABX0H401</accession>
<reference evidence="5 6" key="1">
    <citation type="submission" date="2020-03" db="EMBL/GenBank/DDBJ databases">
        <title>Two novel Motilibacter sp.</title>
        <authorList>
            <person name="Liu S."/>
        </authorList>
    </citation>
    <scope>NUCLEOTIDE SEQUENCE [LARGE SCALE GENOMIC DNA]</scope>
    <source>
        <strain evidence="5 6">E257</strain>
    </source>
</reference>
<dbReference type="RefSeq" id="WP_166284921.1">
    <property type="nucleotide sequence ID" value="NZ_JAANNP010000185.1"/>
</dbReference>
<dbReference type="PANTHER" id="PTHR43201">
    <property type="entry name" value="ACYL-COA SYNTHETASE"/>
    <property type="match status" value="1"/>
</dbReference>
<comment type="caution">
    <text evidence="5">The sequence shown here is derived from an EMBL/GenBank/DDBJ whole genome shotgun (WGS) entry which is preliminary data.</text>
</comment>
<evidence type="ECO:0000256" key="2">
    <source>
        <dbReference type="ARBA" id="ARBA00022598"/>
    </source>
</evidence>
<organism evidence="5 6">
    <name type="scientific">Motilibacter deserti</name>
    <dbReference type="NCBI Taxonomy" id="2714956"/>
    <lineage>
        <taxon>Bacteria</taxon>
        <taxon>Bacillati</taxon>
        <taxon>Actinomycetota</taxon>
        <taxon>Actinomycetes</taxon>
        <taxon>Motilibacterales</taxon>
        <taxon>Motilibacteraceae</taxon>
        <taxon>Motilibacter</taxon>
    </lineage>
</organism>
<evidence type="ECO:0000259" key="3">
    <source>
        <dbReference type="Pfam" id="PF00501"/>
    </source>
</evidence>
<dbReference type="Gene3D" id="3.40.50.12780">
    <property type="entry name" value="N-terminal domain of ligase-like"/>
    <property type="match status" value="1"/>
</dbReference>
<feature type="domain" description="AB hydrolase-1" evidence="4">
    <location>
        <begin position="2"/>
        <end position="179"/>
    </location>
</feature>
<proteinExistence type="inferred from homology"/>
<evidence type="ECO:0000259" key="4">
    <source>
        <dbReference type="Pfam" id="PF00561"/>
    </source>
</evidence>
<dbReference type="InterPro" id="IPR042099">
    <property type="entry name" value="ANL_N_sf"/>
</dbReference>
<dbReference type="Proteomes" id="UP000800981">
    <property type="component" value="Unassembled WGS sequence"/>
</dbReference>
<evidence type="ECO:0000313" key="5">
    <source>
        <dbReference type="EMBL" id="NHC16490.1"/>
    </source>
</evidence>
<evidence type="ECO:0000256" key="1">
    <source>
        <dbReference type="ARBA" id="ARBA00006432"/>
    </source>
</evidence>
<dbReference type="InterPro" id="IPR000073">
    <property type="entry name" value="AB_hydrolase_1"/>
</dbReference>
<dbReference type="EMBL" id="JAANNP010000185">
    <property type="protein sequence ID" value="NHC16490.1"/>
    <property type="molecule type" value="Genomic_DNA"/>
</dbReference>
<gene>
    <name evidence="5" type="ORF">G9H71_22135</name>
</gene>
<protein>
    <submittedName>
        <fullName evidence="5">Alpha/beta fold hydrolase</fullName>
    </submittedName>
</protein>
<dbReference type="SUPFAM" id="SSF56801">
    <property type="entry name" value="Acetyl-CoA synthetase-like"/>
    <property type="match status" value="1"/>
</dbReference>
<sequence>DALGLTGPVVTVGHDWGGVVSLGWALAHRDQLCGVVLTNTAVAQPAGASVPPALALARSVLSLSTVHTPAFVATTLALASPPLARDVRAAYFGPYASRDRRAAVGGFVEDIPLAADHPSKPALDALAEGVRTLTDVPALILWGPRDPVFRERYLHDLRDRLPHADVHRFEGAGHLLAEDADVAGTVFDWLDALTDPPAEPAPAPRRTGAPLWSALQERAGDPSPAVVELGDPGRTVSWSLLARRVDELAAGLAGLGVRRGDRVALLVPPGADLTAALYACLRIGAPVVVADAGLGVRGLTRAVRGAAPAYVIGIPRALAAARALGWPGVRIAAGPVDGATLRAVGARTTLAELARAGVGGTLPEPPPPGADAAVLFTSGSTGPAKGAVYTVAQLEAVRDALSSAYLVTGGTRLVAAFAPFALFGPALGAVSAVPDMDVTSPGTLTAGALADAVAAVDATTVFASPAALVSVVGSADRLSPAQTAALAGVETLLSAGAPVPAALLRRVLALMPRASAHTPYGMTEALPITDVTLAEVEQAGAGAGVCVGRPLDGVEVQVSPLDTSGAANGPLTPKPFVLGEIAVRAAHVKDRYDALWRTERASSRDAGWHRTGDVGHVDGEGRLWVEGRVAHLVLAADGPLPPVGVEQRVETLTSVARAALVGVGPAGTQQPVVVLEPVPGVRRPGPAPLPLADEVRSVAGVPLAAVLCVPALPTDIRHNSKIDRTRVAAWAGRVLAGERAGTP</sequence>
<dbReference type="PROSITE" id="PS00455">
    <property type="entry name" value="AMP_BINDING"/>
    <property type="match status" value="1"/>
</dbReference>
<comment type="similarity">
    <text evidence="1">Belongs to the ATP-dependent AMP-binding enzyme family.</text>
</comment>
<dbReference type="PANTHER" id="PTHR43201:SF5">
    <property type="entry name" value="MEDIUM-CHAIN ACYL-COA LIGASE ACSF2, MITOCHONDRIAL"/>
    <property type="match status" value="1"/>
</dbReference>
<dbReference type="GO" id="GO:0016787">
    <property type="term" value="F:hydrolase activity"/>
    <property type="evidence" value="ECO:0007669"/>
    <property type="project" value="UniProtKB-KW"/>
</dbReference>
<feature type="non-terminal residue" evidence="5">
    <location>
        <position position="1"/>
    </location>
</feature>
<evidence type="ECO:0000313" key="6">
    <source>
        <dbReference type="Proteomes" id="UP000800981"/>
    </source>
</evidence>
<dbReference type="InterPro" id="IPR029058">
    <property type="entry name" value="AB_hydrolase_fold"/>
</dbReference>
<keyword evidence="6" id="KW-1185">Reference proteome</keyword>
<keyword evidence="2" id="KW-0436">Ligase</keyword>
<keyword evidence="5" id="KW-0378">Hydrolase</keyword>